<reference evidence="1" key="1">
    <citation type="submission" date="2020-08" db="EMBL/GenBank/DDBJ databases">
        <title>Plant Genome Project.</title>
        <authorList>
            <person name="Zhang R.-G."/>
        </authorList>
    </citation>
    <scope>NUCLEOTIDE SEQUENCE</scope>
    <source>
        <strain evidence="1">WSP0</strain>
        <tissue evidence="1">Leaf</tissue>
    </source>
</reference>
<protein>
    <submittedName>
        <fullName evidence="1">Uncharacterized protein</fullName>
    </submittedName>
</protein>
<comment type="caution">
    <text evidence="1">The sequence shown here is derived from an EMBL/GenBank/DDBJ whole genome shotgun (WGS) entry which is preliminary data.</text>
</comment>
<dbReference type="Proteomes" id="UP000823749">
    <property type="component" value="Chromosome 5"/>
</dbReference>
<sequence length="136" mass="14776">MIPMTFLPKLGCFTVQIQGVTIHVRLVDRAAMVGTGLSELKPLIGKTTAVGLMVYRFGKPAILQLCVATRCLLVHLTHMDSIPDCLKCIECKSCIEVSELVARYFKKPNIYGRGLAAVAAEVGLSLEESPKKVDAD</sequence>
<name>A0AAV6K928_9ERIC</name>
<gene>
    <name evidence="1" type="ORF">RHGRI_014380</name>
</gene>
<dbReference type="AlphaFoldDB" id="A0AAV6K928"/>
<keyword evidence="2" id="KW-1185">Reference proteome</keyword>
<dbReference type="EMBL" id="JACTNZ010000005">
    <property type="protein sequence ID" value="KAG5548980.1"/>
    <property type="molecule type" value="Genomic_DNA"/>
</dbReference>
<evidence type="ECO:0000313" key="2">
    <source>
        <dbReference type="Proteomes" id="UP000823749"/>
    </source>
</evidence>
<accession>A0AAV6K928</accession>
<organism evidence="1 2">
    <name type="scientific">Rhododendron griersonianum</name>
    <dbReference type="NCBI Taxonomy" id="479676"/>
    <lineage>
        <taxon>Eukaryota</taxon>
        <taxon>Viridiplantae</taxon>
        <taxon>Streptophyta</taxon>
        <taxon>Embryophyta</taxon>
        <taxon>Tracheophyta</taxon>
        <taxon>Spermatophyta</taxon>
        <taxon>Magnoliopsida</taxon>
        <taxon>eudicotyledons</taxon>
        <taxon>Gunneridae</taxon>
        <taxon>Pentapetalae</taxon>
        <taxon>asterids</taxon>
        <taxon>Ericales</taxon>
        <taxon>Ericaceae</taxon>
        <taxon>Ericoideae</taxon>
        <taxon>Rhodoreae</taxon>
        <taxon>Rhododendron</taxon>
    </lineage>
</organism>
<proteinExistence type="predicted"/>
<evidence type="ECO:0000313" key="1">
    <source>
        <dbReference type="EMBL" id="KAG5548980.1"/>
    </source>
</evidence>